<sequence length="258" mass="26809">MNPIVLSSYQPMYVVLSFMLAAAGSFVALTAATRIKQADGSFSTTNTLAAGLALGGIGVWAMHFVGMLALKLDVASSYAMVETGVSLLAAIVAASLALGYVARAPERLSRMVVAGALLGMSVVVMHYLGMYGMKIGGYIQWDYAIVAASIAIAVVAATAALWLAFNTASLLKRLVAALVMAVAVCAMHYTGMAAAEFVCTTAKRSAIPQGFGYVSSFSISSMVIIATLSMMFLIAMSLLFQPVVAANGHKLQAKPSRG</sequence>
<comment type="caution">
    <text evidence="3">The sequence shown here is derived from an EMBL/GenBank/DDBJ whole genome shotgun (WGS) entry which is preliminary data.</text>
</comment>
<accession>A0A916SRV8</accession>
<protein>
    <submittedName>
        <fullName evidence="3">Membrane protein</fullName>
    </submittedName>
</protein>
<reference evidence="3" key="2">
    <citation type="submission" date="2020-09" db="EMBL/GenBank/DDBJ databases">
        <authorList>
            <person name="Sun Q."/>
            <person name="Zhou Y."/>
        </authorList>
    </citation>
    <scope>NUCLEOTIDE SEQUENCE</scope>
    <source>
        <strain evidence="3">CGMCC 1.15322</strain>
    </source>
</reference>
<dbReference type="GO" id="GO:0016020">
    <property type="term" value="C:membrane"/>
    <property type="evidence" value="ECO:0007669"/>
    <property type="project" value="UniProtKB-UniRule"/>
</dbReference>
<feature type="transmembrane region" description="Helical" evidence="1">
    <location>
        <begin position="174"/>
        <end position="195"/>
    </location>
</feature>
<keyword evidence="1" id="KW-1133">Transmembrane helix</keyword>
<proteinExistence type="predicted"/>
<dbReference type="Proteomes" id="UP000620596">
    <property type="component" value="Unassembled WGS sequence"/>
</dbReference>
<dbReference type="PROSITE" id="PS50924">
    <property type="entry name" value="MHYT"/>
    <property type="match status" value="1"/>
</dbReference>
<reference evidence="3" key="1">
    <citation type="journal article" date="2014" name="Int. J. Syst. Evol. Microbiol.">
        <title>Complete genome sequence of Corynebacterium casei LMG S-19264T (=DSM 44701T), isolated from a smear-ripened cheese.</title>
        <authorList>
            <consortium name="US DOE Joint Genome Institute (JGI-PGF)"/>
            <person name="Walter F."/>
            <person name="Albersmeier A."/>
            <person name="Kalinowski J."/>
            <person name="Ruckert C."/>
        </authorList>
    </citation>
    <scope>NUCLEOTIDE SEQUENCE</scope>
    <source>
        <strain evidence="3">CGMCC 1.15322</strain>
    </source>
</reference>
<feature type="transmembrane region" description="Helical" evidence="1">
    <location>
        <begin position="143"/>
        <end position="165"/>
    </location>
</feature>
<keyword evidence="4" id="KW-1185">Reference proteome</keyword>
<feature type="transmembrane region" description="Helical" evidence="1">
    <location>
        <begin position="12"/>
        <end position="35"/>
    </location>
</feature>
<evidence type="ECO:0000313" key="4">
    <source>
        <dbReference type="Proteomes" id="UP000620596"/>
    </source>
</evidence>
<feature type="transmembrane region" description="Helical" evidence="1">
    <location>
        <begin position="112"/>
        <end position="131"/>
    </location>
</feature>
<dbReference type="InterPro" id="IPR005330">
    <property type="entry name" value="MHYT_dom"/>
</dbReference>
<evidence type="ECO:0000256" key="1">
    <source>
        <dbReference type="PROSITE-ProRule" id="PRU00244"/>
    </source>
</evidence>
<dbReference type="AlphaFoldDB" id="A0A916SRV8"/>
<organism evidence="3 4">
    <name type="scientific">Polaromonas eurypsychrophila</name>
    <dbReference type="NCBI Taxonomy" id="1614635"/>
    <lineage>
        <taxon>Bacteria</taxon>
        <taxon>Pseudomonadati</taxon>
        <taxon>Pseudomonadota</taxon>
        <taxon>Betaproteobacteria</taxon>
        <taxon>Burkholderiales</taxon>
        <taxon>Comamonadaceae</taxon>
        <taxon>Polaromonas</taxon>
    </lineage>
</organism>
<gene>
    <name evidence="3" type="ORF">GCM10011496_37160</name>
</gene>
<feature type="transmembrane region" description="Helical" evidence="1">
    <location>
        <begin position="47"/>
        <end position="70"/>
    </location>
</feature>
<feature type="domain" description="MHYT" evidence="2">
    <location>
        <begin position="9"/>
        <end position="198"/>
    </location>
</feature>
<evidence type="ECO:0000313" key="3">
    <source>
        <dbReference type="EMBL" id="GGB12826.1"/>
    </source>
</evidence>
<name>A0A916SRV8_9BURK</name>
<evidence type="ECO:0000259" key="2">
    <source>
        <dbReference type="PROSITE" id="PS50924"/>
    </source>
</evidence>
<keyword evidence="1" id="KW-0812">Transmembrane</keyword>
<dbReference type="EMBL" id="BMIG01000019">
    <property type="protein sequence ID" value="GGB12826.1"/>
    <property type="molecule type" value="Genomic_DNA"/>
</dbReference>
<feature type="transmembrane region" description="Helical" evidence="1">
    <location>
        <begin position="215"/>
        <end position="240"/>
    </location>
</feature>
<feature type="transmembrane region" description="Helical" evidence="1">
    <location>
        <begin position="76"/>
        <end position="100"/>
    </location>
</feature>
<dbReference type="PANTHER" id="PTHR35152">
    <property type="entry name" value="DOMAIN SIGNALLING PROTEIN, PUTATIVE (AFU_ORTHOLOGUE AFUA_5G11310)-RELATED"/>
    <property type="match status" value="1"/>
</dbReference>
<keyword evidence="1" id="KW-0472">Membrane</keyword>
<dbReference type="Pfam" id="PF03707">
    <property type="entry name" value="MHYT"/>
    <property type="match status" value="3"/>
</dbReference>
<dbReference type="RefSeq" id="WP_188710011.1">
    <property type="nucleotide sequence ID" value="NZ_BMIG01000019.1"/>
</dbReference>
<dbReference type="PANTHER" id="PTHR35152:SF1">
    <property type="entry name" value="DOMAIN SIGNALLING PROTEIN, PUTATIVE (AFU_ORTHOLOGUE AFUA_5G11310)-RELATED"/>
    <property type="match status" value="1"/>
</dbReference>